<feature type="transmembrane region" description="Helical" evidence="1">
    <location>
        <begin position="60"/>
        <end position="81"/>
    </location>
</feature>
<accession>A0A418NWL1</accession>
<dbReference type="AlphaFoldDB" id="A0A418NWL1"/>
<dbReference type="PANTHER" id="PTHR33802">
    <property type="entry name" value="SI:CH211-161H7.5-RELATED"/>
    <property type="match status" value="1"/>
</dbReference>
<dbReference type="EMBL" id="QXFL01000001">
    <property type="protein sequence ID" value="RIV89011.1"/>
    <property type="molecule type" value="Genomic_DNA"/>
</dbReference>
<feature type="transmembrane region" description="Helical" evidence="1">
    <location>
        <begin position="151"/>
        <end position="176"/>
    </location>
</feature>
<keyword evidence="1" id="KW-0472">Membrane</keyword>
<protein>
    <recommendedName>
        <fullName evidence="4">Tryptophan-rich sensory protein</fullName>
    </recommendedName>
</protein>
<keyword evidence="3" id="KW-1185">Reference proteome</keyword>
<dbReference type="PANTHER" id="PTHR33802:SF1">
    <property type="entry name" value="XK-RELATED PROTEIN"/>
    <property type="match status" value="1"/>
</dbReference>
<dbReference type="OrthoDB" id="5189031at2"/>
<proteinExistence type="predicted"/>
<keyword evidence="1" id="KW-1133">Transmembrane helix</keyword>
<dbReference type="Proteomes" id="UP000286576">
    <property type="component" value="Unassembled WGS sequence"/>
</dbReference>
<gene>
    <name evidence="2" type="ORF">D2V07_01750</name>
</gene>
<evidence type="ECO:0000256" key="1">
    <source>
        <dbReference type="SAM" id="Phobius"/>
    </source>
</evidence>
<reference evidence="2 3" key="1">
    <citation type="submission" date="2018-08" db="EMBL/GenBank/DDBJ databases">
        <title>Erythrobacter zhengii sp.nov., a bacterium isolated from deep-sea sediment.</title>
        <authorList>
            <person name="Fang C."/>
            <person name="Wu Y.-H."/>
            <person name="Sun C."/>
            <person name="Wang H."/>
            <person name="Cheng H."/>
            <person name="Meng F.-X."/>
            <person name="Wang C.-S."/>
            <person name="Xu X.-W."/>
        </authorList>
    </citation>
    <scope>NUCLEOTIDE SEQUENCE [LARGE SCALE GENOMIC DNA]</scope>
    <source>
        <strain evidence="2 3">V18</strain>
    </source>
</reference>
<feature type="transmembrane region" description="Helical" evidence="1">
    <location>
        <begin position="214"/>
        <end position="231"/>
    </location>
</feature>
<dbReference type="RefSeq" id="WP_119584290.1">
    <property type="nucleotide sequence ID" value="NZ_CAWODQ010000001.1"/>
</dbReference>
<evidence type="ECO:0008006" key="4">
    <source>
        <dbReference type="Google" id="ProtNLM"/>
    </source>
</evidence>
<feature type="transmembrane region" description="Helical" evidence="1">
    <location>
        <begin position="237"/>
        <end position="256"/>
    </location>
</feature>
<sequence length="267" mass="28617">MATLPSRKSSAFERSAIQRAAVLLAVIFQIGATFLPAFGIGEEIGSRSDATRTLVTPAGWAFAIWGPLFFGTALFAIYQALPAQRRDELLHSIAWPATGAFVGNGLWAIYTQLHALTAISVAIIVFALACMLTIYRRLVALKRDFIRDERWLVMLPLSALAAWLTVATIVNIAATLTYYGVGAGQENALLAAIIVFAGGVIASIAIARGRGNPVYAGVFLWALCAIYAAGGQSATEVAYAVIISAVLVIVTTLFKLREVGNRRHWFG</sequence>
<feature type="transmembrane region" description="Helical" evidence="1">
    <location>
        <begin position="116"/>
        <end position="139"/>
    </location>
</feature>
<feature type="transmembrane region" description="Helical" evidence="1">
    <location>
        <begin position="188"/>
        <end position="207"/>
    </location>
</feature>
<feature type="transmembrane region" description="Helical" evidence="1">
    <location>
        <begin position="21"/>
        <end position="40"/>
    </location>
</feature>
<comment type="caution">
    <text evidence="2">The sequence shown here is derived from an EMBL/GenBank/DDBJ whole genome shotgun (WGS) entry which is preliminary data.</text>
</comment>
<organism evidence="2 3">
    <name type="scientific">Aurantiacibacter zhengii</name>
    <dbReference type="NCBI Taxonomy" id="2307003"/>
    <lineage>
        <taxon>Bacteria</taxon>
        <taxon>Pseudomonadati</taxon>
        <taxon>Pseudomonadota</taxon>
        <taxon>Alphaproteobacteria</taxon>
        <taxon>Sphingomonadales</taxon>
        <taxon>Erythrobacteraceae</taxon>
        <taxon>Aurantiacibacter</taxon>
    </lineage>
</organism>
<feature type="transmembrane region" description="Helical" evidence="1">
    <location>
        <begin position="93"/>
        <end position="110"/>
    </location>
</feature>
<keyword evidence="1" id="KW-0812">Transmembrane</keyword>
<evidence type="ECO:0000313" key="2">
    <source>
        <dbReference type="EMBL" id="RIV89011.1"/>
    </source>
</evidence>
<evidence type="ECO:0000313" key="3">
    <source>
        <dbReference type="Proteomes" id="UP000286576"/>
    </source>
</evidence>
<name>A0A418NWL1_9SPHN</name>